<accession>A0ABU5LHD8</accession>
<proteinExistence type="predicted"/>
<evidence type="ECO:0000313" key="3">
    <source>
        <dbReference type="Proteomes" id="UP001288620"/>
    </source>
</evidence>
<comment type="caution">
    <text evidence="2">The sequence shown here is derived from an EMBL/GenBank/DDBJ whole genome shotgun (WGS) entry which is preliminary data.</text>
</comment>
<reference evidence="3" key="1">
    <citation type="submission" date="2023-07" db="EMBL/GenBank/DDBJ databases">
        <title>Structural and functional analysis of rice phyllospheric bacteria for their antimicrobial properties and defense elicitation against blast disease.</title>
        <authorList>
            <person name="Sahu K.P."/>
            <person name="Asharani P."/>
            <person name="Kumar M."/>
            <person name="Reddy B."/>
            <person name="Kumar A."/>
        </authorList>
    </citation>
    <scope>NUCLEOTIDE SEQUENCE [LARGE SCALE GENOMIC DNA]</scope>
    <source>
        <strain evidence="3">OsEp_Plm_30P10</strain>
    </source>
</reference>
<name>A0ABU5LHD8_9GAMM</name>
<organism evidence="2 3">
    <name type="scientific">Pantoea eucrina</name>
    <dbReference type="NCBI Taxonomy" id="472693"/>
    <lineage>
        <taxon>Bacteria</taxon>
        <taxon>Pseudomonadati</taxon>
        <taxon>Pseudomonadota</taxon>
        <taxon>Gammaproteobacteria</taxon>
        <taxon>Enterobacterales</taxon>
        <taxon>Erwiniaceae</taxon>
        <taxon>Pantoea</taxon>
    </lineage>
</organism>
<keyword evidence="3" id="KW-1185">Reference proteome</keyword>
<evidence type="ECO:0000313" key="2">
    <source>
        <dbReference type="EMBL" id="MDZ7279337.1"/>
    </source>
</evidence>
<feature type="compositionally biased region" description="Polar residues" evidence="1">
    <location>
        <begin position="354"/>
        <end position="363"/>
    </location>
</feature>
<feature type="compositionally biased region" description="Polar residues" evidence="1">
    <location>
        <begin position="372"/>
        <end position="381"/>
    </location>
</feature>
<feature type="compositionally biased region" description="Polar residues" evidence="1">
    <location>
        <begin position="1"/>
        <end position="12"/>
    </location>
</feature>
<protein>
    <submittedName>
        <fullName evidence="2">Uncharacterized protein</fullName>
    </submittedName>
</protein>
<evidence type="ECO:0000256" key="1">
    <source>
        <dbReference type="SAM" id="MobiDB-lite"/>
    </source>
</evidence>
<sequence>MGNSINATTTPAIPQVSGLPNGGNVPSTEMVAALTNVGNVPQEADLGEQTPPTPASPSPARPDSLHSALLEKINQMKARQDAEKRTAMCEALKTSGVEDVHIKAAYDEVVKHQPTSDKSPSNSFTEEVENAYLAATQETLSVKSPEVKMLAQRVMVLFNRGEIDKAQRDKVFSKLKDVKLGDSVKKAEKMAASVVEAIKTVTANDVNTAICTGLVAIMKQKGVARVDEKSLTIGLDYFNRLLHKLDTSLQGADREMAMNTALDALRYFMLPPAPSGVDTPDTRAEQPTTSATPTPPAKEADPSEAPVIVQDDNETPQPAASQSGTNGALPRAATPVRDVSLESDSMAEAEETEAGQSQPSSLKETLARRAQAQATSGQGTINDAAISPERNLHIHIHNNHSISQNGTPTPTPILMQTPTPTYGLDASVASARPVQPAQEGQSAQAVEPAQAIVATQRAPFAALIDVRNASSPAAPSRPAVQPDRSADPRASFDQKLAFFRARENTAAPSNRSSNAFKHGIVASDRYITATSGIKGREIQRHRQESL</sequence>
<feature type="compositionally biased region" description="Polar residues" evidence="1">
    <location>
        <begin position="315"/>
        <end position="326"/>
    </location>
</feature>
<feature type="region of interest" description="Disordered" evidence="1">
    <location>
        <begin position="42"/>
        <end position="64"/>
    </location>
</feature>
<dbReference type="Proteomes" id="UP001288620">
    <property type="component" value="Unassembled WGS sequence"/>
</dbReference>
<dbReference type="RefSeq" id="WP_322543194.1">
    <property type="nucleotide sequence ID" value="NZ_JAOBTT010000001.1"/>
</dbReference>
<feature type="region of interest" description="Disordered" evidence="1">
    <location>
        <begin position="400"/>
        <end position="422"/>
    </location>
</feature>
<dbReference type="EMBL" id="JAOBTT010000001">
    <property type="protein sequence ID" value="MDZ7279337.1"/>
    <property type="molecule type" value="Genomic_DNA"/>
</dbReference>
<feature type="compositionally biased region" description="Pro residues" evidence="1">
    <location>
        <begin position="51"/>
        <end position="60"/>
    </location>
</feature>
<feature type="compositionally biased region" description="Polar residues" evidence="1">
    <location>
        <begin position="404"/>
        <end position="420"/>
    </location>
</feature>
<feature type="region of interest" description="Disordered" evidence="1">
    <location>
        <begin position="273"/>
        <end position="383"/>
    </location>
</feature>
<gene>
    <name evidence="2" type="ORF">N4G40_13815</name>
</gene>
<feature type="region of interest" description="Disordered" evidence="1">
    <location>
        <begin position="1"/>
        <end position="27"/>
    </location>
</feature>